<dbReference type="PANTHER" id="PTHR15048">
    <property type="entry name" value="STARCH-BINDING DOMAIN-CONTAINING PROTEIN 1"/>
    <property type="match status" value="1"/>
</dbReference>
<dbReference type="SUPFAM" id="SSF49452">
    <property type="entry name" value="Starch-binding domain-like"/>
    <property type="match status" value="1"/>
</dbReference>
<reference evidence="2 3" key="1">
    <citation type="submission" date="2018-10" db="EMBL/GenBank/DDBJ databases">
        <title>An updated phylogeny of the Alphaproteobacteria reveals that the parasitic Rickettsiales and Holosporales have independent origins.</title>
        <authorList>
            <person name="Munoz-Gomez S.A."/>
            <person name="Hess S."/>
            <person name="Burger G."/>
            <person name="Lang B.F."/>
            <person name="Susko E."/>
            <person name="Slamovits C.H."/>
            <person name="Roger A.J."/>
        </authorList>
    </citation>
    <scope>NUCLEOTIDE SEQUENCE [LARGE SCALE GENOMIC DNA]</scope>
    <source>
        <strain evidence="2">HOLO01</strain>
    </source>
</reference>
<dbReference type="CDD" id="cd05467">
    <property type="entry name" value="CBM20"/>
    <property type="match status" value="1"/>
</dbReference>
<dbReference type="GO" id="GO:0016020">
    <property type="term" value="C:membrane"/>
    <property type="evidence" value="ECO:0007669"/>
    <property type="project" value="TreeGrafter"/>
</dbReference>
<organism evidence="2 3">
    <name type="scientific">Candidatus Finniella inopinata</name>
    <dbReference type="NCBI Taxonomy" id="1696036"/>
    <lineage>
        <taxon>Bacteria</taxon>
        <taxon>Pseudomonadati</taxon>
        <taxon>Pseudomonadota</taxon>
        <taxon>Alphaproteobacteria</taxon>
        <taxon>Holosporales</taxon>
        <taxon>Candidatus Paracaedibacteraceae</taxon>
        <taxon>Candidatus Finniella</taxon>
    </lineage>
</organism>
<dbReference type="PANTHER" id="PTHR15048:SF0">
    <property type="entry name" value="STARCH-BINDING DOMAIN-CONTAINING PROTEIN 1"/>
    <property type="match status" value="1"/>
</dbReference>
<gene>
    <name evidence="2" type="ORF">EQU50_04595</name>
</gene>
<evidence type="ECO:0000313" key="3">
    <source>
        <dbReference type="Proteomes" id="UP000293550"/>
    </source>
</evidence>
<evidence type="ECO:0000313" key="2">
    <source>
        <dbReference type="EMBL" id="RZI46297.1"/>
    </source>
</evidence>
<dbReference type="EMBL" id="SCFB01000005">
    <property type="protein sequence ID" value="RZI46297.1"/>
    <property type="molecule type" value="Genomic_DNA"/>
</dbReference>
<sequence length="161" mass="17375">MNFDPLTPLSSFPPAGYTVASYYDLIVGTTRTTSPQVLTTFNGKLGTGLQLSHTGTSAPYKLVLKKITTVSFTVQNAETALGQNLYLVGSTPELGSWNPANALLMSPSSYPTWTISVPISGDLSQSSYKFIKQYGKTDKNPQWLGGDNLTLGSTMSSHNWQ</sequence>
<evidence type="ECO:0000259" key="1">
    <source>
        <dbReference type="PROSITE" id="PS51166"/>
    </source>
</evidence>
<dbReference type="AlphaFoldDB" id="A0A4V2DZU7"/>
<comment type="caution">
    <text evidence="2">The sequence shown here is derived from an EMBL/GenBank/DDBJ whole genome shotgun (WGS) entry which is preliminary data.</text>
</comment>
<keyword evidence="3" id="KW-1185">Reference proteome</keyword>
<dbReference type="InterPro" id="IPR013783">
    <property type="entry name" value="Ig-like_fold"/>
</dbReference>
<protein>
    <recommendedName>
        <fullName evidence="1">CBM20 domain-containing protein</fullName>
    </recommendedName>
</protein>
<dbReference type="PROSITE" id="PS51166">
    <property type="entry name" value="CBM20"/>
    <property type="match status" value="1"/>
</dbReference>
<proteinExistence type="predicted"/>
<dbReference type="InterPro" id="IPR013784">
    <property type="entry name" value="Carb-bd-like_fold"/>
</dbReference>
<dbReference type="Pfam" id="PF00686">
    <property type="entry name" value="CBM_20"/>
    <property type="match status" value="1"/>
</dbReference>
<feature type="domain" description="CBM20" evidence="1">
    <location>
        <begin position="62"/>
        <end position="161"/>
    </location>
</feature>
<dbReference type="GO" id="GO:2001070">
    <property type="term" value="F:starch binding"/>
    <property type="evidence" value="ECO:0007669"/>
    <property type="project" value="InterPro"/>
</dbReference>
<accession>A0A4V2DZU7</accession>
<name>A0A4V2DZU7_9PROT</name>
<dbReference type="InterPro" id="IPR002044">
    <property type="entry name" value="CBM20"/>
</dbReference>
<dbReference type="OrthoDB" id="9805159at2"/>
<dbReference type="Gene3D" id="2.60.40.10">
    <property type="entry name" value="Immunoglobulins"/>
    <property type="match status" value="1"/>
</dbReference>
<dbReference type="SMART" id="SM01065">
    <property type="entry name" value="CBM_2"/>
    <property type="match status" value="1"/>
</dbReference>
<dbReference type="Proteomes" id="UP000293550">
    <property type="component" value="Unassembled WGS sequence"/>
</dbReference>